<evidence type="ECO:0000256" key="2">
    <source>
        <dbReference type="ARBA" id="ARBA00022475"/>
    </source>
</evidence>
<evidence type="ECO:0000259" key="7">
    <source>
        <dbReference type="Pfam" id="PF00535"/>
    </source>
</evidence>
<dbReference type="PANTHER" id="PTHR43646">
    <property type="entry name" value="GLYCOSYLTRANSFERASE"/>
    <property type="match status" value="1"/>
</dbReference>
<evidence type="ECO:0000256" key="5">
    <source>
        <dbReference type="ARBA" id="ARBA00023136"/>
    </source>
</evidence>
<dbReference type="InterPro" id="IPR001173">
    <property type="entry name" value="Glyco_trans_2-like"/>
</dbReference>
<comment type="caution">
    <text evidence="8">The sequence shown here is derived from an EMBL/GenBank/DDBJ whole genome shotgun (WGS) entry which is preliminary data.</text>
</comment>
<evidence type="ECO:0000256" key="1">
    <source>
        <dbReference type="ARBA" id="ARBA00004236"/>
    </source>
</evidence>
<dbReference type="RefSeq" id="WP_066968676.1">
    <property type="nucleotide sequence ID" value="NZ_CP023449.1"/>
</dbReference>
<keyword evidence="5 6" id="KW-0472">Membrane</keyword>
<comment type="subcellular location">
    <subcellularLocation>
        <location evidence="1">Cell membrane</location>
    </subcellularLocation>
</comment>
<keyword evidence="9" id="KW-1185">Reference proteome</keyword>
<dbReference type="EMBL" id="NWUF01000009">
    <property type="protein sequence ID" value="PCE42133.1"/>
    <property type="molecule type" value="Genomic_DNA"/>
</dbReference>
<dbReference type="OrthoDB" id="8416156at2"/>
<dbReference type="PANTHER" id="PTHR43646:SF2">
    <property type="entry name" value="GLYCOSYLTRANSFERASE 2-LIKE DOMAIN-CONTAINING PROTEIN"/>
    <property type="match status" value="1"/>
</dbReference>
<gene>
    <name evidence="8" type="ORF">COO09_10855</name>
</gene>
<keyword evidence="2" id="KW-1003">Cell membrane</keyword>
<proteinExistence type="predicted"/>
<protein>
    <submittedName>
        <fullName evidence="8">Glycosyl transferase</fullName>
    </submittedName>
</protein>
<feature type="transmembrane region" description="Helical" evidence="6">
    <location>
        <begin position="296"/>
        <end position="316"/>
    </location>
</feature>
<dbReference type="SUPFAM" id="SSF53448">
    <property type="entry name" value="Nucleotide-diphospho-sugar transferases"/>
    <property type="match status" value="1"/>
</dbReference>
<dbReference type="InterPro" id="IPR029044">
    <property type="entry name" value="Nucleotide-diphossugar_trans"/>
</dbReference>
<name>A0A2A4FXJ8_9SPHN</name>
<dbReference type="Gene3D" id="3.90.550.10">
    <property type="entry name" value="Spore Coat Polysaccharide Biosynthesis Protein SpsA, Chain A"/>
    <property type="match status" value="1"/>
</dbReference>
<sequence length="334" mass="36876">MCRTDVAVVVIGRNEGARLERSLASARGYRTIYVDSGSTDGSPERARAAGVELIELEELDGYSAARGRNAGIDRALDDPDIGFVQVLDGDCALDPGWIAAGVAALDAHPGVGGVFGRLREQDPDLSIYAWMCDVEWATTPGPAEFFGGDVLFRAQALRDTGRYRAGMIAGEDPDFAIRMRTAGWHLLCLAQTMAIHDSSMARFGQWWRRTVRAGHAFAELVDLHPGSPFHHFARNELRILFWAGAVPVAAVAGLSLGVIADRRWTLLALAALLLLAFQIARVALREMRHHPPRRAWAHSLFLAIGKYAEMIGLLRYHRDRRLGRKARLIEYKAR</sequence>
<dbReference type="AlphaFoldDB" id="A0A2A4FXJ8"/>
<dbReference type="Proteomes" id="UP000218934">
    <property type="component" value="Unassembled WGS sequence"/>
</dbReference>
<dbReference type="GO" id="GO:0016757">
    <property type="term" value="F:glycosyltransferase activity"/>
    <property type="evidence" value="ECO:0007669"/>
    <property type="project" value="UniProtKB-KW"/>
</dbReference>
<reference evidence="8 9" key="1">
    <citation type="submission" date="2017-09" db="EMBL/GenBank/DDBJ databases">
        <title>The Catabolism of 3,6-Dichlorosalicylic acid is Initiated by the Cytochrome P450 Monooxygenase DsmABC in Rhizorhabdus dicambivorans Ndbn-20.</title>
        <authorList>
            <person name="Na L."/>
        </authorList>
    </citation>
    <scope>NUCLEOTIDE SEQUENCE [LARGE SCALE GENOMIC DNA]</scope>
    <source>
        <strain evidence="8 9">Ndbn-20m</strain>
    </source>
</reference>
<dbReference type="Pfam" id="PF00535">
    <property type="entry name" value="Glycos_transf_2"/>
    <property type="match status" value="1"/>
</dbReference>
<evidence type="ECO:0000256" key="3">
    <source>
        <dbReference type="ARBA" id="ARBA00022676"/>
    </source>
</evidence>
<evidence type="ECO:0000256" key="6">
    <source>
        <dbReference type="SAM" id="Phobius"/>
    </source>
</evidence>
<feature type="domain" description="Glycosyltransferase 2-like" evidence="7">
    <location>
        <begin position="8"/>
        <end position="115"/>
    </location>
</feature>
<accession>A0A2A4FXJ8</accession>
<dbReference type="KEGG" id="rdi:CMV14_23435"/>
<keyword evidence="3" id="KW-0328">Glycosyltransferase</keyword>
<organism evidence="8 9">
    <name type="scientific">Rhizorhabdus dicambivorans</name>
    <dbReference type="NCBI Taxonomy" id="1850238"/>
    <lineage>
        <taxon>Bacteria</taxon>
        <taxon>Pseudomonadati</taxon>
        <taxon>Pseudomonadota</taxon>
        <taxon>Alphaproteobacteria</taxon>
        <taxon>Sphingomonadales</taxon>
        <taxon>Sphingomonadaceae</taxon>
        <taxon>Rhizorhabdus</taxon>
    </lineage>
</organism>
<keyword evidence="4 8" id="KW-0808">Transferase</keyword>
<evidence type="ECO:0000256" key="4">
    <source>
        <dbReference type="ARBA" id="ARBA00022679"/>
    </source>
</evidence>
<dbReference type="GO" id="GO:0005886">
    <property type="term" value="C:plasma membrane"/>
    <property type="evidence" value="ECO:0007669"/>
    <property type="project" value="UniProtKB-SubCell"/>
</dbReference>
<evidence type="ECO:0000313" key="9">
    <source>
        <dbReference type="Proteomes" id="UP000218934"/>
    </source>
</evidence>
<keyword evidence="6" id="KW-1133">Transmembrane helix</keyword>
<feature type="transmembrane region" description="Helical" evidence="6">
    <location>
        <begin position="239"/>
        <end position="259"/>
    </location>
</feature>
<feature type="transmembrane region" description="Helical" evidence="6">
    <location>
        <begin position="266"/>
        <end position="284"/>
    </location>
</feature>
<keyword evidence="6" id="KW-0812">Transmembrane</keyword>
<evidence type="ECO:0000313" key="8">
    <source>
        <dbReference type="EMBL" id="PCE42133.1"/>
    </source>
</evidence>